<feature type="signal peptide" evidence="8">
    <location>
        <begin position="1"/>
        <end position="18"/>
    </location>
</feature>
<keyword evidence="3" id="KW-0479">Metal-binding</keyword>
<comment type="caution">
    <text evidence="9">The sequence shown here is derived from an EMBL/GenBank/DDBJ whole genome shotgun (WGS) entry which is preliminary data.</text>
</comment>
<protein>
    <recommendedName>
        <fullName evidence="8">Carboxylic ester hydrolase</fullName>
        <ecNumber evidence="8">3.1.1.-</ecNumber>
    </recommendedName>
</protein>
<dbReference type="InterPro" id="IPR029058">
    <property type="entry name" value="AB_hydrolase_fold"/>
</dbReference>
<evidence type="ECO:0000256" key="5">
    <source>
        <dbReference type="ARBA" id="ARBA00022801"/>
    </source>
</evidence>
<dbReference type="PANTHER" id="PTHR33938:SF2">
    <property type="entry name" value="CARBOXYLIC ESTER HYDROLASE"/>
    <property type="match status" value="1"/>
</dbReference>
<keyword evidence="10" id="KW-1185">Reference proteome</keyword>
<feature type="chain" id="PRO_5029037407" description="Carboxylic ester hydrolase" evidence="8">
    <location>
        <begin position="19"/>
        <end position="681"/>
    </location>
</feature>
<dbReference type="PANTHER" id="PTHR33938">
    <property type="entry name" value="FERULOYL ESTERASE B-RELATED"/>
    <property type="match status" value="1"/>
</dbReference>
<evidence type="ECO:0000313" key="10">
    <source>
        <dbReference type="Proteomes" id="UP000481858"/>
    </source>
</evidence>
<keyword evidence="6" id="KW-0106">Calcium</keyword>
<dbReference type="Proteomes" id="UP000481858">
    <property type="component" value="Unassembled WGS sequence"/>
</dbReference>
<evidence type="ECO:0000256" key="4">
    <source>
        <dbReference type="ARBA" id="ARBA00022729"/>
    </source>
</evidence>
<reference evidence="9 10" key="1">
    <citation type="submission" date="2019-12" db="EMBL/GenBank/DDBJ databases">
        <title>Draft genome sequence of the ascomycete Xylaria multiplex DSM 110363.</title>
        <authorList>
            <person name="Buettner E."/>
            <person name="Kellner H."/>
        </authorList>
    </citation>
    <scope>NUCLEOTIDE SEQUENCE [LARGE SCALE GENOMIC DNA]</scope>
    <source>
        <strain evidence="9 10">DSM 110363</strain>
    </source>
</reference>
<evidence type="ECO:0000256" key="6">
    <source>
        <dbReference type="ARBA" id="ARBA00022837"/>
    </source>
</evidence>
<dbReference type="AlphaFoldDB" id="A0A7C8MK15"/>
<proteinExistence type="inferred from homology"/>
<dbReference type="GO" id="GO:0030600">
    <property type="term" value="F:feruloyl esterase activity"/>
    <property type="evidence" value="ECO:0007669"/>
    <property type="project" value="UniProtKB-ARBA"/>
</dbReference>
<evidence type="ECO:0000256" key="3">
    <source>
        <dbReference type="ARBA" id="ARBA00022723"/>
    </source>
</evidence>
<keyword evidence="4 8" id="KW-0732">Signal</keyword>
<keyword evidence="2" id="KW-0719">Serine esterase</keyword>
<dbReference type="Pfam" id="PF07519">
    <property type="entry name" value="Tannase"/>
    <property type="match status" value="1"/>
</dbReference>
<accession>A0A7C8MK15</accession>
<gene>
    <name evidence="9" type="ORF">GQX73_g9240</name>
</gene>
<keyword evidence="7" id="KW-1015">Disulfide bond</keyword>
<dbReference type="InParanoid" id="A0A7C8MK15"/>
<dbReference type="SUPFAM" id="SSF53474">
    <property type="entry name" value="alpha/beta-Hydrolases"/>
    <property type="match status" value="1"/>
</dbReference>
<evidence type="ECO:0000256" key="8">
    <source>
        <dbReference type="RuleBase" id="RU361238"/>
    </source>
</evidence>
<dbReference type="InterPro" id="IPR011118">
    <property type="entry name" value="Tannase/feruloyl_esterase"/>
</dbReference>
<dbReference type="OrthoDB" id="3039123at2759"/>
<dbReference type="GO" id="GO:0046872">
    <property type="term" value="F:metal ion binding"/>
    <property type="evidence" value="ECO:0007669"/>
    <property type="project" value="UniProtKB-KW"/>
</dbReference>
<evidence type="ECO:0000313" key="9">
    <source>
        <dbReference type="EMBL" id="KAF2964328.1"/>
    </source>
</evidence>
<sequence length="681" mass="75157">MKFTIITLAPALAALVSGTPQQANTIPSEASIANETVPPFHFPNGTSPPWAGHSGGCAPVPVPIAAASSVALSTSALAVGVAAAVAFSLEMKKQWGLDGLFDAWRPGPPRSPGLTTPSTELLFIHINQMDLLELMTFWVLVTLAISRPSPVERQAENCSLDYFNGIVPDGVRIERVQHVTTGFFVETGNIGYPTFPTGLPELCAVILNNVTTNYRFGMFLPDDWNSRLLTIGSYSFLGGINWLDMGVGVKYGGATLSTDTGHISGSGDITWANTTQKQVNWAYQALQGSIYLGKLLTETYYGQKITYSYFSGCSTGGRQGLKHIQLDPDVFDGALIGAPSWDTKHLMPWLSKLAMWNLPESASPSLNDVGLFSRLQAEVLKQCDSLDGVKDNIISLPSACRQQFDITKIRCDVSSNKTYCWSRAQIQTAAKIYADYVMSDGQLVYKGSEYGSELDWETYLLPAVANDNSQNVRRNFDGQYERYFMEYGTGWQTTLYNDSVVRDAEARDEKIVQATADQFDLGTFRNRGKIIMYGGLADNVVPVQHTTYYYNRTIEAMGDVSDFFRYLQVPGMRHCWGTPDNVKAPWMIGGAGQSVQRPPYASAWSVPLGFNDSRHDALLALMDWVEKGQEVSQIIASEFNFTDSTLQNIVLYRQRPLCVYPKTAKWNGRGNENDAMSWSCN</sequence>
<evidence type="ECO:0000256" key="7">
    <source>
        <dbReference type="ARBA" id="ARBA00023157"/>
    </source>
</evidence>
<comment type="similarity">
    <text evidence="1 8">Belongs to the tannase family.</text>
</comment>
<dbReference type="EC" id="3.1.1.-" evidence="8"/>
<organism evidence="9 10">
    <name type="scientific">Xylaria multiplex</name>
    <dbReference type="NCBI Taxonomy" id="323545"/>
    <lineage>
        <taxon>Eukaryota</taxon>
        <taxon>Fungi</taxon>
        <taxon>Dikarya</taxon>
        <taxon>Ascomycota</taxon>
        <taxon>Pezizomycotina</taxon>
        <taxon>Sordariomycetes</taxon>
        <taxon>Xylariomycetidae</taxon>
        <taxon>Xylariales</taxon>
        <taxon>Xylariaceae</taxon>
        <taxon>Xylaria</taxon>
    </lineage>
</organism>
<evidence type="ECO:0000256" key="2">
    <source>
        <dbReference type="ARBA" id="ARBA00022487"/>
    </source>
</evidence>
<dbReference type="EMBL" id="WUBL01000156">
    <property type="protein sequence ID" value="KAF2964328.1"/>
    <property type="molecule type" value="Genomic_DNA"/>
</dbReference>
<name>A0A7C8MK15_9PEZI</name>
<evidence type="ECO:0000256" key="1">
    <source>
        <dbReference type="ARBA" id="ARBA00006249"/>
    </source>
</evidence>
<keyword evidence="5 8" id="KW-0378">Hydrolase</keyword>